<dbReference type="AlphaFoldDB" id="A0A9X3UHQ8"/>
<reference evidence="2" key="1">
    <citation type="submission" date="2022-11" db="EMBL/GenBank/DDBJ databases">
        <title>Draft genome sequence of Hoeflea poritis E7-10 and Hoeflea prorocentri PM5-8, separated from scleractinian coral Porites lutea and marine dinoflagellate.</title>
        <authorList>
            <person name="Zhang G."/>
            <person name="Wei Q."/>
            <person name="Cai L."/>
        </authorList>
    </citation>
    <scope>NUCLEOTIDE SEQUENCE</scope>
    <source>
        <strain evidence="2">PM5-8</strain>
    </source>
</reference>
<feature type="chain" id="PRO_5040916409" description="DUF2147 domain-containing protein" evidence="1">
    <location>
        <begin position="20"/>
        <end position="112"/>
    </location>
</feature>
<accession>A0A9X3UHQ8</accession>
<proteinExistence type="predicted"/>
<dbReference type="RefSeq" id="WP_267990795.1">
    <property type="nucleotide sequence ID" value="NZ_JAPJZI010000001.1"/>
</dbReference>
<organism evidence="2 3">
    <name type="scientific">Hoeflea prorocentri</name>
    <dbReference type="NCBI Taxonomy" id="1922333"/>
    <lineage>
        <taxon>Bacteria</taxon>
        <taxon>Pseudomonadati</taxon>
        <taxon>Pseudomonadota</taxon>
        <taxon>Alphaproteobacteria</taxon>
        <taxon>Hyphomicrobiales</taxon>
        <taxon>Rhizobiaceae</taxon>
        <taxon>Hoeflea</taxon>
    </lineage>
</organism>
<keyword evidence="3" id="KW-1185">Reference proteome</keyword>
<keyword evidence="1" id="KW-0732">Signal</keyword>
<gene>
    <name evidence="2" type="ORF">OQ273_12305</name>
</gene>
<evidence type="ECO:0008006" key="4">
    <source>
        <dbReference type="Google" id="ProtNLM"/>
    </source>
</evidence>
<dbReference type="EMBL" id="JAPJZI010000001">
    <property type="protein sequence ID" value="MDA5399357.1"/>
    <property type="molecule type" value="Genomic_DNA"/>
</dbReference>
<feature type="signal peptide" evidence="1">
    <location>
        <begin position="1"/>
        <end position="19"/>
    </location>
</feature>
<comment type="caution">
    <text evidence="2">The sequence shown here is derived from an EMBL/GenBank/DDBJ whole genome shotgun (WGS) entry which is preliminary data.</text>
</comment>
<protein>
    <recommendedName>
        <fullName evidence="4">DUF2147 domain-containing protein</fullName>
    </recommendedName>
</protein>
<evidence type="ECO:0000313" key="2">
    <source>
        <dbReference type="EMBL" id="MDA5399357.1"/>
    </source>
</evidence>
<evidence type="ECO:0000256" key="1">
    <source>
        <dbReference type="SAM" id="SignalP"/>
    </source>
</evidence>
<sequence length="112" mass="12794">MKRFAALLFGIVLTGPSLAKDAKFVGVWEGDYETPIYTKIVLKDDQSLTYCEVSHCRQVNCMEMAYTGSFASKFEYQDALGKWEFVRISEDEFEGTYTHVEGDVSTAYYEPE</sequence>
<dbReference type="Proteomes" id="UP001151234">
    <property type="component" value="Unassembled WGS sequence"/>
</dbReference>
<name>A0A9X3UHQ8_9HYPH</name>
<evidence type="ECO:0000313" key="3">
    <source>
        <dbReference type="Proteomes" id="UP001151234"/>
    </source>
</evidence>